<reference evidence="3" key="2">
    <citation type="submission" date="2016-06" db="UniProtKB">
        <authorList>
            <consortium name="WormBaseParasite"/>
        </authorList>
    </citation>
    <scope>IDENTIFICATION</scope>
</reference>
<evidence type="ECO:0000313" key="2">
    <source>
        <dbReference type="Proteomes" id="UP000050741"/>
    </source>
</evidence>
<keyword evidence="1" id="KW-0812">Transmembrane</keyword>
<evidence type="ECO:0000256" key="1">
    <source>
        <dbReference type="SAM" id="Phobius"/>
    </source>
</evidence>
<dbReference type="AlphaFoldDB" id="A0A183BYJ7"/>
<reference evidence="2" key="1">
    <citation type="submission" date="2014-05" db="EMBL/GenBank/DDBJ databases">
        <title>The genome and life-stage specific transcriptomes of Globodera pallida elucidate key aspects of plant parasitism by a cyst nematode.</title>
        <authorList>
            <person name="Cotton J.A."/>
            <person name="Lilley C.J."/>
            <person name="Jones L.M."/>
            <person name="Kikuchi T."/>
            <person name="Reid A.J."/>
            <person name="Thorpe P."/>
            <person name="Tsai I.J."/>
            <person name="Beasley H."/>
            <person name="Blok V."/>
            <person name="Cock P.J.A."/>
            <person name="Van den Akker S.E."/>
            <person name="Holroyd N."/>
            <person name="Hunt M."/>
            <person name="Mantelin S."/>
            <person name="Naghra H."/>
            <person name="Pain A."/>
            <person name="Palomares-Rius J.E."/>
            <person name="Zarowiecki M."/>
            <person name="Berriman M."/>
            <person name="Jones J.T."/>
            <person name="Urwin P.E."/>
        </authorList>
    </citation>
    <scope>NUCLEOTIDE SEQUENCE [LARGE SCALE GENOMIC DNA]</scope>
    <source>
        <strain evidence="2">Lindley</strain>
    </source>
</reference>
<sequence>MNIWEPPHTQNCVPLWQFIAISCAITFAIYFAVYFVIFETNRCCTLLLSLLKWAMPKLCKYIILITLVV</sequence>
<protein>
    <submittedName>
        <fullName evidence="3">Uncharacterized protein</fullName>
    </submittedName>
</protein>
<accession>A0A183BYJ7</accession>
<keyword evidence="2" id="KW-1185">Reference proteome</keyword>
<evidence type="ECO:0000313" key="3">
    <source>
        <dbReference type="WBParaSite" id="GPLIN_000568700"/>
    </source>
</evidence>
<organism evidence="2 3">
    <name type="scientific">Globodera pallida</name>
    <name type="common">Potato cyst nematode worm</name>
    <name type="synonym">Heterodera pallida</name>
    <dbReference type="NCBI Taxonomy" id="36090"/>
    <lineage>
        <taxon>Eukaryota</taxon>
        <taxon>Metazoa</taxon>
        <taxon>Ecdysozoa</taxon>
        <taxon>Nematoda</taxon>
        <taxon>Chromadorea</taxon>
        <taxon>Rhabditida</taxon>
        <taxon>Tylenchina</taxon>
        <taxon>Tylenchomorpha</taxon>
        <taxon>Tylenchoidea</taxon>
        <taxon>Heteroderidae</taxon>
        <taxon>Heteroderinae</taxon>
        <taxon>Globodera</taxon>
    </lineage>
</organism>
<keyword evidence="1" id="KW-1133">Transmembrane helix</keyword>
<feature type="transmembrane region" description="Helical" evidence="1">
    <location>
        <begin position="15"/>
        <end position="37"/>
    </location>
</feature>
<keyword evidence="1" id="KW-0472">Membrane</keyword>
<proteinExistence type="predicted"/>
<dbReference type="WBParaSite" id="GPLIN_000568700">
    <property type="protein sequence ID" value="GPLIN_000568700"/>
    <property type="gene ID" value="GPLIN_000568700"/>
</dbReference>
<dbReference type="Proteomes" id="UP000050741">
    <property type="component" value="Unassembled WGS sequence"/>
</dbReference>
<name>A0A183BYJ7_GLOPA</name>